<dbReference type="Proteomes" id="UP001237642">
    <property type="component" value="Unassembled WGS sequence"/>
</dbReference>
<gene>
    <name evidence="1" type="ORF">POM88_015717</name>
</gene>
<keyword evidence="2" id="KW-1185">Reference proteome</keyword>
<proteinExistence type="predicted"/>
<name>A0AAD8IM63_9APIA</name>
<reference evidence="1" key="2">
    <citation type="submission" date="2023-05" db="EMBL/GenBank/DDBJ databases">
        <authorList>
            <person name="Schelkunov M.I."/>
        </authorList>
    </citation>
    <scope>NUCLEOTIDE SEQUENCE</scope>
    <source>
        <strain evidence="1">Hsosn_3</strain>
        <tissue evidence="1">Leaf</tissue>
    </source>
</reference>
<dbReference type="AlphaFoldDB" id="A0AAD8IM63"/>
<sequence length="174" mass="19571">MTTSDKAQVVQTQLALQLKGDKEIPQPNPEYALWNKKDQYIVSILLSSLSDEAFPLIELHELNQKDLPVTTFLQRAKTISDSLPAAGRPISADDLNIYVYKGLRSEFKDIITTLSSRPEAVSFEELHSLLLSHEFIHEKTRNFSTIPEAHMSTKFRPPIESQPQYFGTGICGAP</sequence>
<protein>
    <submittedName>
        <fullName evidence="1">Uncharacterized protein</fullName>
    </submittedName>
</protein>
<evidence type="ECO:0000313" key="2">
    <source>
        <dbReference type="Proteomes" id="UP001237642"/>
    </source>
</evidence>
<reference evidence="1" key="1">
    <citation type="submission" date="2023-02" db="EMBL/GenBank/DDBJ databases">
        <title>Genome of toxic invasive species Heracleum sosnowskyi carries increased number of genes despite the absence of recent whole-genome duplications.</title>
        <authorList>
            <person name="Schelkunov M."/>
            <person name="Shtratnikova V."/>
            <person name="Makarenko M."/>
            <person name="Klepikova A."/>
            <person name="Omelchenko D."/>
            <person name="Novikova G."/>
            <person name="Obukhova E."/>
            <person name="Bogdanov V."/>
            <person name="Penin A."/>
            <person name="Logacheva M."/>
        </authorList>
    </citation>
    <scope>NUCLEOTIDE SEQUENCE</scope>
    <source>
        <strain evidence="1">Hsosn_3</strain>
        <tissue evidence="1">Leaf</tissue>
    </source>
</reference>
<dbReference type="PANTHER" id="PTHR47481:SF43">
    <property type="entry name" value="RETROTRANSPOSON COPIA-LIKE N-TERMINAL DOMAIN-CONTAINING PROTEIN"/>
    <property type="match status" value="1"/>
</dbReference>
<comment type="caution">
    <text evidence="1">The sequence shown here is derived from an EMBL/GenBank/DDBJ whole genome shotgun (WGS) entry which is preliminary data.</text>
</comment>
<organism evidence="1 2">
    <name type="scientific">Heracleum sosnowskyi</name>
    <dbReference type="NCBI Taxonomy" id="360622"/>
    <lineage>
        <taxon>Eukaryota</taxon>
        <taxon>Viridiplantae</taxon>
        <taxon>Streptophyta</taxon>
        <taxon>Embryophyta</taxon>
        <taxon>Tracheophyta</taxon>
        <taxon>Spermatophyta</taxon>
        <taxon>Magnoliopsida</taxon>
        <taxon>eudicotyledons</taxon>
        <taxon>Gunneridae</taxon>
        <taxon>Pentapetalae</taxon>
        <taxon>asterids</taxon>
        <taxon>campanulids</taxon>
        <taxon>Apiales</taxon>
        <taxon>Apiaceae</taxon>
        <taxon>Apioideae</taxon>
        <taxon>apioid superclade</taxon>
        <taxon>Tordylieae</taxon>
        <taxon>Tordyliinae</taxon>
        <taxon>Heracleum</taxon>
    </lineage>
</organism>
<accession>A0AAD8IM63</accession>
<evidence type="ECO:0000313" key="1">
    <source>
        <dbReference type="EMBL" id="KAK1387539.1"/>
    </source>
</evidence>
<dbReference type="PANTHER" id="PTHR47481">
    <property type="match status" value="1"/>
</dbReference>
<dbReference type="EMBL" id="JAUIZM010000004">
    <property type="protein sequence ID" value="KAK1387539.1"/>
    <property type="molecule type" value="Genomic_DNA"/>
</dbReference>